<dbReference type="eggNOG" id="ENOG5032XIW">
    <property type="taxonomic scope" value="Bacteria"/>
</dbReference>
<keyword evidence="2" id="KW-1185">Reference proteome</keyword>
<dbReference type="RefSeq" id="WP_015499244.1">
    <property type="nucleotide sequence ID" value="NC_020911.1"/>
</dbReference>
<dbReference type="EMBL" id="CP003740">
    <property type="protein sequence ID" value="AGI67209.1"/>
    <property type="molecule type" value="Genomic_DNA"/>
</dbReference>
<dbReference type="SUPFAM" id="SSF54909">
    <property type="entry name" value="Dimeric alpha+beta barrel"/>
    <property type="match status" value="1"/>
</dbReference>
<reference evidence="1 2" key="1">
    <citation type="journal article" date="2013" name="PLoS ONE">
        <title>Poles Apart: Arctic and Antarctic Octadecabacter strains Share High Genome Plasticity and a New Type of Xanthorhodopsin.</title>
        <authorList>
            <person name="Vollmers J."/>
            <person name="Voget S."/>
            <person name="Dietrich S."/>
            <person name="Gollnow K."/>
            <person name="Smits M."/>
            <person name="Meyer K."/>
            <person name="Brinkhoff T."/>
            <person name="Simon M."/>
            <person name="Daniel R."/>
        </authorList>
    </citation>
    <scope>NUCLEOTIDE SEQUENCE [LARGE SCALE GENOMIC DNA]</scope>
    <source>
        <strain evidence="1 2">307</strain>
    </source>
</reference>
<dbReference type="Proteomes" id="UP000005307">
    <property type="component" value="Chromosome"/>
</dbReference>
<sequence>MADIVYVSITGLRLKKVWHAPVFWRHATASMSQAKAAEGCLSADARTIDGVDHTLSVWTSRDAMRAYLTKGAHLNAMKTFKRIATGKVYGFETATVPDWPQVHRLWLDEGKNV</sequence>
<dbReference type="HOGENOM" id="CLU_140305_1_0_5"/>
<dbReference type="OrthoDB" id="1550774at2"/>
<proteinExistence type="predicted"/>
<dbReference type="InterPro" id="IPR011008">
    <property type="entry name" value="Dimeric_a/b-barrel"/>
</dbReference>
<accession>M9R3J3</accession>
<name>M9R3J3_9RHOB</name>
<evidence type="ECO:0000313" key="2">
    <source>
        <dbReference type="Proteomes" id="UP000005307"/>
    </source>
</evidence>
<gene>
    <name evidence="1" type="ORF">OAN307_c15360</name>
</gene>
<organism evidence="1 2">
    <name type="scientific">Octadecabacter antarcticus 307</name>
    <dbReference type="NCBI Taxonomy" id="391626"/>
    <lineage>
        <taxon>Bacteria</taxon>
        <taxon>Pseudomonadati</taxon>
        <taxon>Pseudomonadota</taxon>
        <taxon>Alphaproteobacteria</taxon>
        <taxon>Rhodobacterales</taxon>
        <taxon>Roseobacteraceae</taxon>
        <taxon>Octadecabacter</taxon>
    </lineage>
</organism>
<dbReference type="STRING" id="391626.OAN307_c15360"/>
<evidence type="ECO:0008006" key="3">
    <source>
        <dbReference type="Google" id="ProtNLM"/>
    </source>
</evidence>
<protein>
    <recommendedName>
        <fullName evidence="3">DUF3291 domain-containing protein</fullName>
    </recommendedName>
</protein>
<dbReference type="KEGG" id="oat:OAN307_c15360"/>
<evidence type="ECO:0000313" key="1">
    <source>
        <dbReference type="EMBL" id="AGI67209.1"/>
    </source>
</evidence>
<dbReference type="AlphaFoldDB" id="M9R3J3"/>